<proteinExistence type="predicted"/>
<dbReference type="Proteomes" id="UP000660611">
    <property type="component" value="Unassembled WGS sequence"/>
</dbReference>
<dbReference type="PANTHER" id="PTHR48079:SF6">
    <property type="entry name" value="NAD(P)-BINDING DOMAIN-CONTAINING PROTEIN-RELATED"/>
    <property type="match status" value="1"/>
</dbReference>
<dbReference type="PANTHER" id="PTHR48079">
    <property type="entry name" value="PROTEIN YEEZ"/>
    <property type="match status" value="1"/>
</dbReference>
<name>A0A919Q0T2_9ACTN</name>
<keyword evidence="3" id="KW-1185">Reference proteome</keyword>
<gene>
    <name evidence="2" type="ORF">Dsi01nite_108470</name>
</gene>
<reference evidence="2" key="1">
    <citation type="submission" date="2021-01" db="EMBL/GenBank/DDBJ databases">
        <title>Whole genome shotgun sequence of Dactylosporangium siamense NBRC 106093.</title>
        <authorList>
            <person name="Komaki H."/>
            <person name="Tamura T."/>
        </authorList>
    </citation>
    <scope>NUCLEOTIDE SEQUENCE</scope>
    <source>
        <strain evidence="2">NBRC 106093</strain>
    </source>
</reference>
<dbReference type="Gene3D" id="3.40.50.720">
    <property type="entry name" value="NAD(P)-binding Rossmann-like Domain"/>
    <property type="match status" value="1"/>
</dbReference>
<dbReference type="SUPFAM" id="SSF51735">
    <property type="entry name" value="NAD(P)-binding Rossmann-fold domains"/>
    <property type="match status" value="1"/>
</dbReference>
<accession>A0A919Q0T2</accession>
<dbReference type="AlphaFoldDB" id="A0A919Q0T2"/>
<organism evidence="2 3">
    <name type="scientific">Dactylosporangium siamense</name>
    <dbReference type="NCBI Taxonomy" id="685454"/>
    <lineage>
        <taxon>Bacteria</taxon>
        <taxon>Bacillati</taxon>
        <taxon>Actinomycetota</taxon>
        <taxon>Actinomycetes</taxon>
        <taxon>Micromonosporales</taxon>
        <taxon>Micromonosporaceae</taxon>
        <taxon>Dactylosporangium</taxon>
    </lineage>
</organism>
<dbReference type="EMBL" id="BONQ01000188">
    <property type="protein sequence ID" value="GIG52806.1"/>
    <property type="molecule type" value="Genomic_DNA"/>
</dbReference>
<protein>
    <submittedName>
        <fullName evidence="2">Oxidoreductase</fullName>
    </submittedName>
</protein>
<dbReference type="CDD" id="cd05262">
    <property type="entry name" value="SDR_a7"/>
    <property type="match status" value="1"/>
</dbReference>
<feature type="domain" description="NAD-dependent epimerase/dehydratase" evidence="1">
    <location>
        <begin position="3"/>
        <end position="211"/>
    </location>
</feature>
<evidence type="ECO:0000259" key="1">
    <source>
        <dbReference type="Pfam" id="PF01370"/>
    </source>
</evidence>
<dbReference type="InterPro" id="IPR001509">
    <property type="entry name" value="Epimerase_deHydtase"/>
</dbReference>
<comment type="caution">
    <text evidence="2">The sequence shown here is derived from an EMBL/GenBank/DDBJ whole genome shotgun (WGS) entry which is preliminary data.</text>
</comment>
<sequence>MRVFVTGASGWIGSAVLPELIAAGHDVLGLARSDASAAAVTAAGAEVHRGSLDDLDSLRTGAAAADAVIHLAFKHDFTDYAGAGRTERAAVTAIGDTLAGSGRPFLFASGVALLTPGRVATEHDPNPMRGPEAPRGGAENLAFEYTDRDVRTVSLRFAPTVHGPGDHGFVAELVRIAKEHGVSAYAGDGTNRWPAVHRSDAAALVRLALEASPGSIVHAVAEEGVPALDIATAIGQGLGLPVTSATPDHFGWLGPFFAADIPASSALTQKQLGWTPTHPTLLEDLAAGHYFTAR</sequence>
<dbReference type="RefSeq" id="WP_203854396.1">
    <property type="nucleotide sequence ID" value="NZ_BAAAVW010000043.1"/>
</dbReference>
<evidence type="ECO:0000313" key="2">
    <source>
        <dbReference type="EMBL" id="GIG52806.1"/>
    </source>
</evidence>
<dbReference type="Pfam" id="PF01370">
    <property type="entry name" value="Epimerase"/>
    <property type="match status" value="1"/>
</dbReference>
<dbReference type="GO" id="GO:0004029">
    <property type="term" value="F:aldehyde dehydrogenase (NAD+) activity"/>
    <property type="evidence" value="ECO:0007669"/>
    <property type="project" value="TreeGrafter"/>
</dbReference>
<dbReference type="GO" id="GO:0005737">
    <property type="term" value="C:cytoplasm"/>
    <property type="evidence" value="ECO:0007669"/>
    <property type="project" value="TreeGrafter"/>
</dbReference>
<dbReference type="InterPro" id="IPR051783">
    <property type="entry name" value="NAD(P)-dependent_oxidoreduct"/>
</dbReference>
<evidence type="ECO:0000313" key="3">
    <source>
        <dbReference type="Proteomes" id="UP000660611"/>
    </source>
</evidence>
<dbReference type="InterPro" id="IPR036291">
    <property type="entry name" value="NAD(P)-bd_dom_sf"/>
</dbReference>